<evidence type="ECO:0000256" key="3">
    <source>
        <dbReference type="ARBA" id="ARBA00023163"/>
    </source>
</evidence>
<name>A0ABT5X3I9_9ENTE</name>
<feature type="domain" description="HTH araC/xylS-type" evidence="5">
    <location>
        <begin position="642"/>
        <end position="741"/>
    </location>
</feature>
<organism evidence="6 7">
    <name type="scientific">Vagococcus proximus</name>
    <dbReference type="NCBI Taxonomy" id="2991417"/>
    <lineage>
        <taxon>Bacteria</taxon>
        <taxon>Bacillati</taxon>
        <taxon>Bacillota</taxon>
        <taxon>Bacilli</taxon>
        <taxon>Lactobacillales</taxon>
        <taxon>Enterococcaceae</taxon>
        <taxon>Vagococcus</taxon>
    </lineage>
</organism>
<keyword evidence="2" id="KW-0238">DNA-binding</keyword>
<evidence type="ECO:0000313" key="7">
    <source>
        <dbReference type="Proteomes" id="UP001147148"/>
    </source>
</evidence>
<dbReference type="SUPFAM" id="SSF46689">
    <property type="entry name" value="Homeodomain-like"/>
    <property type="match status" value="2"/>
</dbReference>
<sequence>MRGYVKKYCTGLLFRYFVSYLLIFLVPFVILVGALYHSTVLSQEKQLEASNVNNLRQTDTLISERFSELDKMAEQVKLNPKLTNYMLKHPYYNIESRTELGNIQSNSSFISEMFLYYNTDELFYSHNGTYTKEALVENRFRDKGLTLKALDNNLKLKLPTLTLSPSREGSRGMVQYYVPLFSGGIQNGSAFFLINKQELQKVLNNTTADYEGVAYLVDKENRVVVSSAESKEVFVENGEITPLLRGGSRINIEGMDYTVSSLKMGVEGFRLVTILETEQFMYPLKAAKKLFGIVSVIIFSVGLVMSYIMSLKQYQPIKKIDAAFQKIASKEEPLDDHGEWLSLENRVNNFVQEHQSMNKALDEKQSYVRGYFLTKLLEGKYKTTDILNDKMDELSVEMAGSNYFVMLLGTQDEIAEKDKVKQRTVLLEHFPMEIESARIDAVEMPDRDQLVLVVTDEKVITNHRQYVLSLQRVLNQELYTKTVLDIGECYSELIYLNRSYIEAISAYNAHRESRKEDLFFFKNIIYSAPKFFSIPNALKSKLKQGIAEGDEVVSMETVKTIFSNSELRSMTSNEKKYYYFDTIKAVIDSIDQLEKEDLLSSFQTIVEYDTPDALEKELLELVNQVCQEVNRAKEEKTNKLESDIIIYINDNYRSHDLSLENMALIFNFSISYLSRFVKEQTGVTFSRYVQELRLEEIKRRLVETDDTIKEIVVQTGYYDVSNYTRKFKSIVGVTPGQYRSEYKK</sequence>
<dbReference type="PANTHER" id="PTHR43280">
    <property type="entry name" value="ARAC-FAMILY TRANSCRIPTIONAL REGULATOR"/>
    <property type="match status" value="1"/>
</dbReference>
<keyword evidence="1" id="KW-0805">Transcription regulation</keyword>
<dbReference type="SMART" id="SM00342">
    <property type="entry name" value="HTH_ARAC"/>
    <property type="match status" value="1"/>
</dbReference>
<dbReference type="Proteomes" id="UP001147148">
    <property type="component" value="Unassembled WGS sequence"/>
</dbReference>
<dbReference type="InterPro" id="IPR009057">
    <property type="entry name" value="Homeodomain-like_sf"/>
</dbReference>
<evidence type="ECO:0000256" key="2">
    <source>
        <dbReference type="ARBA" id="ARBA00023125"/>
    </source>
</evidence>
<gene>
    <name evidence="6" type="ORF">OL233_09610</name>
</gene>
<keyword evidence="4" id="KW-0812">Transmembrane</keyword>
<evidence type="ECO:0000256" key="1">
    <source>
        <dbReference type="ARBA" id="ARBA00023015"/>
    </source>
</evidence>
<reference evidence="6" key="1">
    <citation type="submission" date="2022-10" db="EMBL/GenBank/DDBJ databases">
        <title>Vagococcus sp. isolated from poultry meat.</title>
        <authorList>
            <person name="Johansson P."/>
            <person name="Bjorkroth J."/>
        </authorList>
    </citation>
    <scope>NUCLEOTIDE SEQUENCE</scope>
    <source>
        <strain evidence="6">PNs007</strain>
    </source>
</reference>
<evidence type="ECO:0000256" key="4">
    <source>
        <dbReference type="SAM" id="Phobius"/>
    </source>
</evidence>
<dbReference type="InterPro" id="IPR018060">
    <property type="entry name" value="HTH_AraC"/>
</dbReference>
<evidence type="ECO:0000259" key="5">
    <source>
        <dbReference type="PROSITE" id="PS01124"/>
    </source>
</evidence>
<keyword evidence="7" id="KW-1185">Reference proteome</keyword>
<dbReference type="PROSITE" id="PS01124">
    <property type="entry name" value="HTH_ARAC_FAMILY_2"/>
    <property type="match status" value="1"/>
</dbReference>
<feature type="transmembrane region" description="Helical" evidence="4">
    <location>
        <begin position="290"/>
        <end position="309"/>
    </location>
</feature>
<evidence type="ECO:0000313" key="6">
    <source>
        <dbReference type="EMBL" id="MDF0480538.1"/>
    </source>
</evidence>
<accession>A0ABT5X3I9</accession>
<dbReference type="RefSeq" id="WP_275472102.1">
    <property type="nucleotide sequence ID" value="NZ_JAPDSH010000008.1"/>
</dbReference>
<feature type="transmembrane region" description="Helical" evidence="4">
    <location>
        <begin position="12"/>
        <end position="36"/>
    </location>
</feature>
<protein>
    <submittedName>
        <fullName evidence="6">AraC family transcriptional regulator</fullName>
    </submittedName>
</protein>
<proteinExistence type="predicted"/>
<keyword evidence="3" id="KW-0804">Transcription</keyword>
<dbReference type="PANTHER" id="PTHR43280:SF28">
    <property type="entry name" value="HTH-TYPE TRANSCRIPTIONAL ACTIVATOR RHAS"/>
    <property type="match status" value="1"/>
</dbReference>
<dbReference type="Gene3D" id="1.10.10.60">
    <property type="entry name" value="Homeodomain-like"/>
    <property type="match status" value="2"/>
</dbReference>
<keyword evidence="4" id="KW-0472">Membrane</keyword>
<comment type="caution">
    <text evidence="6">The sequence shown here is derived from an EMBL/GenBank/DDBJ whole genome shotgun (WGS) entry which is preliminary data.</text>
</comment>
<keyword evidence="4" id="KW-1133">Transmembrane helix</keyword>
<dbReference type="Pfam" id="PF12833">
    <property type="entry name" value="HTH_18"/>
    <property type="match status" value="1"/>
</dbReference>
<dbReference type="EMBL" id="JAPDSH010000008">
    <property type="protein sequence ID" value="MDF0480538.1"/>
    <property type="molecule type" value="Genomic_DNA"/>
</dbReference>